<dbReference type="InterPro" id="IPR023885">
    <property type="entry name" value="4Fe4S-binding_SPASM_dom"/>
</dbReference>
<dbReference type="PANTHER" id="PTHR43273">
    <property type="entry name" value="ANAEROBIC SULFATASE-MATURATING ENZYME HOMOLOG ASLB-RELATED"/>
    <property type="match status" value="1"/>
</dbReference>
<evidence type="ECO:0000256" key="6">
    <source>
        <dbReference type="ARBA" id="ARBA00023014"/>
    </source>
</evidence>
<sequence length="389" mass="45154">MENTQISTQGRLFALMLTYGCNLNCVYCFEKYKDPTKIMSIETARNIIIKEFNHFNHSNNIGKLKIDFFGGEPLLNFDVIKNTTEWILAERKNQNPDFCIKFELSVTTNGTLLDSAKREWFKLHKEYISLILSVDGKPDMQIQNRGCKSEKLPIDFVHETWPDQMLKMTVSRETLPYFAEGAIFFHSKKYAISGSLAVGVRWQKGDELIYKKQLQTLAEYYLSHINIKPIPLFTKIFAELTDSRIRELPHKNCGTGTTMVAYDTDGTPYPCHMFVPLVTGRSNNEDINKIDFNNYESLIEEDCKMCKLLKICRTCYGFNYNQRKNVKHRDKSTCKMILAEAQIISAFQIEYYLKKKQVYGILSNEDLTSLKAAIKCYEMFEDYKLPILS</sequence>
<dbReference type="CDD" id="cd01335">
    <property type="entry name" value="Radical_SAM"/>
    <property type="match status" value="1"/>
</dbReference>
<dbReference type="GO" id="GO:0046872">
    <property type="term" value="F:metal ion binding"/>
    <property type="evidence" value="ECO:0007669"/>
    <property type="project" value="UniProtKB-KW"/>
</dbReference>
<keyword evidence="5" id="KW-0408">Iron</keyword>
<organism evidence="9 10">
    <name type="scientific">Bacteroides faecium</name>
    <dbReference type="NCBI Taxonomy" id="2715212"/>
    <lineage>
        <taxon>Bacteria</taxon>
        <taxon>Pseudomonadati</taxon>
        <taxon>Bacteroidota</taxon>
        <taxon>Bacteroidia</taxon>
        <taxon>Bacteroidales</taxon>
        <taxon>Bacteroidaceae</taxon>
        <taxon>Bacteroides</taxon>
    </lineage>
</organism>
<evidence type="ECO:0000256" key="3">
    <source>
        <dbReference type="ARBA" id="ARBA00022691"/>
    </source>
</evidence>
<feature type="domain" description="Radical SAM core" evidence="8">
    <location>
        <begin position="17"/>
        <end position="128"/>
    </location>
</feature>
<dbReference type="InterPro" id="IPR007197">
    <property type="entry name" value="rSAM"/>
</dbReference>
<proteinExistence type="inferred from homology"/>
<evidence type="ECO:0000256" key="5">
    <source>
        <dbReference type="ARBA" id="ARBA00023004"/>
    </source>
</evidence>
<evidence type="ECO:0000313" key="9">
    <source>
        <dbReference type="EMBL" id="QIU95326.1"/>
    </source>
</evidence>
<reference evidence="9 10" key="1">
    <citation type="submission" date="2020-03" db="EMBL/GenBank/DDBJ databases">
        <title>Genomic analysis of Bacteroides faecium CBA7301.</title>
        <authorList>
            <person name="Kim J."/>
            <person name="Roh S.W."/>
        </authorList>
    </citation>
    <scope>NUCLEOTIDE SEQUENCE [LARGE SCALE GENOMIC DNA]</scope>
    <source>
        <strain evidence="9 10">CBA7301</strain>
    </source>
</reference>
<name>A0A6H0KPE8_9BACE</name>
<dbReference type="RefSeq" id="WP_167963911.1">
    <property type="nucleotide sequence ID" value="NZ_CP050831.1"/>
</dbReference>
<evidence type="ECO:0000256" key="7">
    <source>
        <dbReference type="ARBA" id="ARBA00023601"/>
    </source>
</evidence>
<keyword evidence="6" id="KW-0411">Iron-sulfur</keyword>
<keyword evidence="4" id="KW-0479">Metal-binding</keyword>
<dbReference type="AlphaFoldDB" id="A0A6H0KPE8"/>
<dbReference type="GO" id="GO:0051539">
    <property type="term" value="F:4 iron, 4 sulfur cluster binding"/>
    <property type="evidence" value="ECO:0007669"/>
    <property type="project" value="UniProtKB-KW"/>
</dbReference>
<evidence type="ECO:0000313" key="10">
    <source>
        <dbReference type="Proteomes" id="UP000501780"/>
    </source>
</evidence>
<dbReference type="Pfam" id="PF04055">
    <property type="entry name" value="Radical_SAM"/>
    <property type="match status" value="1"/>
</dbReference>
<dbReference type="InterPro" id="IPR000385">
    <property type="entry name" value="MoaA_NifB_PqqE_Fe-S-bd_CS"/>
</dbReference>
<evidence type="ECO:0000256" key="1">
    <source>
        <dbReference type="ARBA" id="ARBA00001966"/>
    </source>
</evidence>
<dbReference type="PROSITE" id="PS01305">
    <property type="entry name" value="MOAA_NIFB_PQQE"/>
    <property type="match status" value="1"/>
</dbReference>
<accession>A0A6H0KPE8</accession>
<dbReference type="PANTHER" id="PTHR43273:SF3">
    <property type="entry name" value="ANAEROBIC SULFATASE-MATURATING ENZYME HOMOLOG ASLB-RELATED"/>
    <property type="match status" value="1"/>
</dbReference>
<evidence type="ECO:0000256" key="4">
    <source>
        <dbReference type="ARBA" id="ARBA00022723"/>
    </source>
</evidence>
<dbReference type="SFLD" id="SFLDG01386">
    <property type="entry name" value="main_SPASM_domain-containing"/>
    <property type="match status" value="1"/>
</dbReference>
<dbReference type="KEGG" id="bfc:BacF7301_14755"/>
<comment type="similarity">
    <text evidence="7">Belongs to the radical SAM superfamily. Anaerobic sulfatase-maturating enzyme family.</text>
</comment>
<evidence type="ECO:0000256" key="2">
    <source>
        <dbReference type="ARBA" id="ARBA00022485"/>
    </source>
</evidence>
<protein>
    <submittedName>
        <fullName evidence="9">Radical SAM protein</fullName>
    </submittedName>
</protein>
<keyword evidence="2" id="KW-0004">4Fe-4S</keyword>
<dbReference type="NCBIfam" id="TIGR04085">
    <property type="entry name" value="rSAM_more_4Fe4S"/>
    <property type="match status" value="1"/>
</dbReference>
<dbReference type="SUPFAM" id="SSF102114">
    <property type="entry name" value="Radical SAM enzymes"/>
    <property type="match status" value="1"/>
</dbReference>
<dbReference type="EMBL" id="CP050831">
    <property type="protein sequence ID" value="QIU95326.1"/>
    <property type="molecule type" value="Genomic_DNA"/>
</dbReference>
<dbReference type="InterPro" id="IPR058240">
    <property type="entry name" value="rSAM_sf"/>
</dbReference>
<evidence type="ECO:0000259" key="8">
    <source>
        <dbReference type="Pfam" id="PF04055"/>
    </source>
</evidence>
<keyword evidence="10" id="KW-1185">Reference proteome</keyword>
<dbReference type="SFLD" id="SFLDG01067">
    <property type="entry name" value="SPASM/twitch_domain_containing"/>
    <property type="match status" value="1"/>
</dbReference>
<dbReference type="SFLD" id="SFLDS00029">
    <property type="entry name" value="Radical_SAM"/>
    <property type="match status" value="1"/>
</dbReference>
<keyword evidence="3" id="KW-0949">S-adenosyl-L-methionine</keyword>
<dbReference type="InterPro" id="IPR023867">
    <property type="entry name" value="Sulphatase_maturase_rSAM"/>
</dbReference>
<dbReference type="Gene3D" id="3.20.20.70">
    <property type="entry name" value="Aldolase class I"/>
    <property type="match status" value="1"/>
</dbReference>
<dbReference type="Proteomes" id="UP000501780">
    <property type="component" value="Chromosome"/>
</dbReference>
<dbReference type="SFLD" id="SFLDG01384">
    <property type="entry name" value="thioether_bond_formation_requi"/>
    <property type="match status" value="1"/>
</dbReference>
<dbReference type="GO" id="GO:0016491">
    <property type="term" value="F:oxidoreductase activity"/>
    <property type="evidence" value="ECO:0007669"/>
    <property type="project" value="InterPro"/>
</dbReference>
<dbReference type="InterPro" id="IPR013785">
    <property type="entry name" value="Aldolase_TIM"/>
</dbReference>
<gene>
    <name evidence="9" type="ORF">BacF7301_14755</name>
</gene>
<comment type="cofactor">
    <cofactor evidence="1">
        <name>[4Fe-4S] cluster</name>
        <dbReference type="ChEBI" id="CHEBI:49883"/>
    </cofactor>
</comment>